<dbReference type="AlphaFoldDB" id="A0A6N2T494"/>
<evidence type="ECO:0000313" key="2">
    <source>
        <dbReference type="EMBL" id="VYS99578.1"/>
    </source>
</evidence>
<dbReference type="EMBL" id="CACRSM010000002">
    <property type="protein sequence ID" value="VYS99578.1"/>
    <property type="molecule type" value="Genomic_DNA"/>
</dbReference>
<evidence type="ECO:0008006" key="3">
    <source>
        <dbReference type="Google" id="ProtNLM"/>
    </source>
</evidence>
<sequence length="226" mass="24514">MRVFHEAVRELASLCIPSSCAGCGAWDQTLCDQCFGLSQSFVPTWEVIDSGWAEYPLWSLSEYSGSMRSIILAAKHSGHVDLSPFLFECGKSIGDALGKSGMLEVGQPHACLWIVPAPSSWKRRFFGHPVTSHIAHGVAQGIRLSTPVPVAVRDICRLDPWVSSQAGKNSDKRREARRGHMYVSMPIPQDVGLVAVDDVVATGGTMSELFRVCGKNWVAGACIARA</sequence>
<dbReference type="InterPro" id="IPR000836">
    <property type="entry name" value="PRTase_dom"/>
</dbReference>
<dbReference type="SUPFAM" id="SSF53271">
    <property type="entry name" value="PRTase-like"/>
    <property type="match status" value="1"/>
</dbReference>
<evidence type="ECO:0000256" key="1">
    <source>
        <dbReference type="ARBA" id="ARBA00008007"/>
    </source>
</evidence>
<name>A0A6N2T494_9ACTO</name>
<dbReference type="InterPro" id="IPR029057">
    <property type="entry name" value="PRTase-like"/>
</dbReference>
<protein>
    <recommendedName>
        <fullName evidence="3">DNA utilization protein GntX</fullName>
    </recommendedName>
</protein>
<dbReference type="PANTHER" id="PTHR47505">
    <property type="entry name" value="DNA UTILIZATION PROTEIN YHGH"/>
    <property type="match status" value="1"/>
</dbReference>
<proteinExistence type="inferred from homology"/>
<comment type="similarity">
    <text evidence="1">Belongs to the ComF/GntX family.</text>
</comment>
<gene>
    <name evidence="2" type="ORF">AOLFYP35_01139</name>
</gene>
<dbReference type="CDD" id="cd06223">
    <property type="entry name" value="PRTases_typeI"/>
    <property type="match status" value="1"/>
</dbReference>
<dbReference type="InterPro" id="IPR051910">
    <property type="entry name" value="ComF/GntX_DNA_util-trans"/>
</dbReference>
<reference evidence="2" key="1">
    <citation type="submission" date="2019-11" db="EMBL/GenBank/DDBJ databases">
        <authorList>
            <person name="Feng L."/>
        </authorList>
    </citation>
    <scope>NUCLEOTIDE SEQUENCE</scope>
    <source>
        <strain evidence="2">AodontolyticusLFYP35</strain>
    </source>
</reference>
<dbReference type="PANTHER" id="PTHR47505:SF1">
    <property type="entry name" value="DNA UTILIZATION PROTEIN YHGH"/>
    <property type="match status" value="1"/>
</dbReference>
<organism evidence="2">
    <name type="scientific">Schaalia odontolytica</name>
    <dbReference type="NCBI Taxonomy" id="1660"/>
    <lineage>
        <taxon>Bacteria</taxon>
        <taxon>Bacillati</taxon>
        <taxon>Actinomycetota</taxon>
        <taxon>Actinomycetes</taxon>
        <taxon>Actinomycetales</taxon>
        <taxon>Actinomycetaceae</taxon>
        <taxon>Schaalia</taxon>
    </lineage>
</organism>
<accession>A0A6N2T494</accession>